<dbReference type="OrthoDB" id="674604at2759"/>
<feature type="repeat" description="WD" evidence="3">
    <location>
        <begin position="631"/>
        <end position="661"/>
    </location>
</feature>
<feature type="repeat" description="WD" evidence="3">
    <location>
        <begin position="175"/>
        <end position="217"/>
    </location>
</feature>
<name>A0A8K1CN86_PYTOL</name>
<keyword evidence="1 3" id="KW-0853">WD repeat</keyword>
<dbReference type="PROSITE" id="PS50082">
    <property type="entry name" value="WD_REPEATS_2"/>
    <property type="match status" value="4"/>
</dbReference>
<keyword evidence="2" id="KW-0677">Repeat</keyword>
<dbReference type="PANTHER" id="PTHR22844:SF387">
    <property type="entry name" value="F3I6.5 PROTEIN"/>
    <property type="match status" value="1"/>
</dbReference>
<dbReference type="Proteomes" id="UP000794436">
    <property type="component" value="Unassembled WGS sequence"/>
</dbReference>
<evidence type="ECO:0000256" key="1">
    <source>
        <dbReference type="ARBA" id="ARBA00022574"/>
    </source>
</evidence>
<dbReference type="AlphaFoldDB" id="A0A8K1CN86"/>
<dbReference type="SUPFAM" id="SSF50978">
    <property type="entry name" value="WD40 repeat-like"/>
    <property type="match status" value="2"/>
</dbReference>
<dbReference type="InterPro" id="IPR020472">
    <property type="entry name" value="WD40_PAC1"/>
</dbReference>
<evidence type="ECO:0000313" key="4">
    <source>
        <dbReference type="EMBL" id="TMW66445.1"/>
    </source>
</evidence>
<dbReference type="InterPro" id="IPR001680">
    <property type="entry name" value="WD40_rpt"/>
</dbReference>
<gene>
    <name evidence="4" type="ORF">Poli38472_004210</name>
</gene>
<protein>
    <submittedName>
        <fullName evidence="4">Uncharacterized protein</fullName>
    </submittedName>
</protein>
<dbReference type="Gene3D" id="2.130.10.10">
    <property type="entry name" value="YVTN repeat-like/Quinoprotein amine dehydrogenase"/>
    <property type="match status" value="3"/>
</dbReference>
<feature type="repeat" description="WD" evidence="3">
    <location>
        <begin position="682"/>
        <end position="713"/>
    </location>
</feature>
<dbReference type="EMBL" id="SPLM01000036">
    <property type="protein sequence ID" value="TMW66445.1"/>
    <property type="molecule type" value="Genomic_DNA"/>
</dbReference>
<proteinExistence type="predicted"/>
<dbReference type="InterPro" id="IPR015943">
    <property type="entry name" value="WD40/YVTN_repeat-like_dom_sf"/>
</dbReference>
<dbReference type="InterPro" id="IPR036322">
    <property type="entry name" value="WD40_repeat_dom_sf"/>
</dbReference>
<feature type="repeat" description="WD" evidence="3">
    <location>
        <begin position="116"/>
        <end position="151"/>
    </location>
</feature>
<accession>A0A8K1CN86</accession>
<dbReference type="PRINTS" id="PR00320">
    <property type="entry name" value="GPROTEINBRPT"/>
</dbReference>
<keyword evidence="5" id="KW-1185">Reference proteome</keyword>
<dbReference type="SMART" id="SM00320">
    <property type="entry name" value="WD40"/>
    <property type="match status" value="9"/>
</dbReference>
<dbReference type="Pfam" id="PF00400">
    <property type="entry name" value="WD40"/>
    <property type="match status" value="5"/>
</dbReference>
<dbReference type="InterPro" id="IPR045182">
    <property type="entry name" value="JINGUBANG-like"/>
</dbReference>
<evidence type="ECO:0000313" key="5">
    <source>
        <dbReference type="Proteomes" id="UP000794436"/>
    </source>
</evidence>
<dbReference type="PANTHER" id="PTHR22844">
    <property type="entry name" value="F-BOX AND WD40 DOMAIN PROTEIN"/>
    <property type="match status" value="1"/>
</dbReference>
<evidence type="ECO:0000256" key="3">
    <source>
        <dbReference type="PROSITE-ProRule" id="PRU00221"/>
    </source>
</evidence>
<organism evidence="4 5">
    <name type="scientific">Pythium oligandrum</name>
    <name type="common">Mycoparasitic fungus</name>
    <dbReference type="NCBI Taxonomy" id="41045"/>
    <lineage>
        <taxon>Eukaryota</taxon>
        <taxon>Sar</taxon>
        <taxon>Stramenopiles</taxon>
        <taxon>Oomycota</taxon>
        <taxon>Peronosporomycetes</taxon>
        <taxon>Pythiales</taxon>
        <taxon>Pythiaceae</taxon>
        <taxon>Pythium</taxon>
    </lineage>
</organism>
<reference evidence="4" key="1">
    <citation type="submission" date="2019-03" db="EMBL/GenBank/DDBJ databases">
        <title>Long read genome sequence of the mycoparasitic Pythium oligandrum ATCC 38472 isolated from sugarbeet rhizosphere.</title>
        <authorList>
            <person name="Gaulin E."/>
        </authorList>
    </citation>
    <scope>NUCLEOTIDE SEQUENCE</scope>
    <source>
        <strain evidence="4">ATCC 38472_TT</strain>
    </source>
</reference>
<sequence length="784" mass="87047">MPLEFLPIEVYYNEVSAAENATSSNEVTDDVTDLRTSANESSVGEENSSPRRVAINRPNRVLRAEFLPPIAGKGAAFETFRVVVDKGVFGGRHDGTILHWKIQQRCSITPLNASHLYGHSGAVLALEFTQSTGKDGLLFSGSADRTIKVWDPWRGSEAEQQLHGKRHDHFCVQTITAHQASVTALKLLTQNRNGFISCSLDQTIKIWHPSEGRGLLLYPWFTLVQSISLTSGHWPTSLCVRDAASCSLFVGDSSGSVSHYTNGVSFETMDDQPDYNGKSALESLHDTSPRDLFKLKRKHTQFHSLGVVQLQLIAENSFVVSLGFDQTAQVLDPTTSVISSTIRNRNPVRFTSCAWDSKAQLLFLADALGYVHLWDIFQDKWIKKEKLFPSPLVIVSISLQIGADWMFVGIKNGLKHWKIDRDVRYGEFHGHKDTVVALAVIKDEVLMEESPEVSEDHSPATSSRFFSSSLDQTIRCWDSYDVKAVFGFEERHSEITCMVAAKKFSKVVTGHENGCIKAWGIYTGQFLTKGLPSKSAVTCVTTCIIRDQEFIITGDVDGSVCLWELNLDSIDFSHSIQVNETKERREEVTALLFSKGDYISPQGGAEYLVIGFCTGDMAIWSFSSKHLIKSWKAHDDAICTLVRHGSFVFSGSDDSLLRIWNCFHIADPYELGVLRPPGVTSSSGTASPIIAIDVVPESGAVLSGAADGTIIVWGYKDFEDSFESDFDAYGKILFRSRLNYPLRCLQYWPSQKSIICGTNEGRIVVLPLPAQVFHTPPLPFPFQT</sequence>
<evidence type="ECO:0000256" key="2">
    <source>
        <dbReference type="ARBA" id="ARBA00022737"/>
    </source>
</evidence>
<comment type="caution">
    <text evidence="4">The sequence shown here is derived from an EMBL/GenBank/DDBJ whole genome shotgun (WGS) entry which is preliminary data.</text>
</comment>
<dbReference type="PROSITE" id="PS50294">
    <property type="entry name" value="WD_REPEATS_REGION"/>
    <property type="match status" value="1"/>
</dbReference>